<organism evidence="1 2">
    <name type="scientific">Pelotomaculum schinkii</name>
    <dbReference type="NCBI Taxonomy" id="78350"/>
    <lineage>
        <taxon>Bacteria</taxon>
        <taxon>Bacillati</taxon>
        <taxon>Bacillota</taxon>
        <taxon>Clostridia</taxon>
        <taxon>Eubacteriales</taxon>
        <taxon>Desulfotomaculaceae</taxon>
        <taxon>Pelotomaculum</taxon>
    </lineage>
</organism>
<protein>
    <submittedName>
        <fullName evidence="1">Uncharacterized protein</fullName>
    </submittedName>
</protein>
<sequence length="189" mass="21704">MALTIINYKSKVGNDKLIYMDLSSNQKVIISENLIGKPYWNEDSSKISYTISTPEGARVEVYDLKTKEKTEVKAESGKDQFSEGWITENQLLVRVRIESKSSPRNNKYISYNLTANYWGETFFESLHVVSIHDIKNNLALLSYIDSNETKIVLTSISLNTPNNKYKLLEVPLYNNDYGYRSAVFYTSNL</sequence>
<reference evidence="1 2" key="1">
    <citation type="journal article" date="2018" name="Environ. Microbiol.">
        <title>Novel energy conservation strategies and behaviour of Pelotomaculum schinkii driving syntrophic propionate catabolism.</title>
        <authorList>
            <person name="Hidalgo-Ahumada C.A.P."/>
            <person name="Nobu M.K."/>
            <person name="Narihiro T."/>
            <person name="Tamaki H."/>
            <person name="Liu W.T."/>
            <person name="Kamagata Y."/>
            <person name="Stams A.J.M."/>
            <person name="Imachi H."/>
            <person name="Sousa D.Z."/>
        </authorList>
    </citation>
    <scope>NUCLEOTIDE SEQUENCE [LARGE SCALE GENOMIC DNA]</scope>
    <source>
        <strain evidence="1 2">HH</strain>
    </source>
</reference>
<gene>
    <name evidence="1" type="ORF">Psch_03631</name>
</gene>
<evidence type="ECO:0000313" key="1">
    <source>
        <dbReference type="EMBL" id="TEB04869.1"/>
    </source>
</evidence>
<dbReference type="Proteomes" id="UP000298324">
    <property type="component" value="Unassembled WGS sequence"/>
</dbReference>
<dbReference type="RefSeq" id="WP_190259169.1">
    <property type="nucleotide sequence ID" value="NZ_QFGA01000003.1"/>
</dbReference>
<evidence type="ECO:0000313" key="2">
    <source>
        <dbReference type="Proteomes" id="UP000298324"/>
    </source>
</evidence>
<dbReference type="AlphaFoldDB" id="A0A4Y7R819"/>
<accession>A0A4Y7R819</accession>
<keyword evidence="2" id="KW-1185">Reference proteome</keyword>
<name>A0A4Y7R819_9FIRM</name>
<dbReference type="EMBL" id="QFGA01000003">
    <property type="protein sequence ID" value="TEB04869.1"/>
    <property type="molecule type" value="Genomic_DNA"/>
</dbReference>
<comment type="caution">
    <text evidence="1">The sequence shown here is derived from an EMBL/GenBank/DDBJ whole genome shotgun (WGS) entry which is preliminary data.</text>
</comment>
<proteinExistence type="predicted"/>